<evidence type="ECO:0000256" key="2">
    <source>
        <dbReference type="SAM" id="MobiDB-lite"/>
    </source>
</evidence>
<dbReference type="Pfam" id="PF06078">
    <property type="entry name" value="DUF937"/>
    <property type="match status" value="1"/>
</dbReference>
<dbReference type="PANTHER" id="PTHR30329">
    <property type="entry name" value="STATOR ELEMENT OF FLAGELLAR MOTOR COMPLEX"/>
    <property type="match status" value="1"/>
</dbReference>
<dbReference type="InterPro" id="IPR036737">
    <property type="entry name" value="OmpA-like_sf"/>
</dbReference>
<feature type="compositionally biased region" description="Basic and acidic residues" evidence="2">
    <location>
        <begin position="405"/>
        <end position="414"/>
    </location>
</feature>
<evidence type="ECO:0000256" key="1">
    <source>
        <dbReference type="PROSITE-ProRule" id="PRU00473"/>
    </source>
</evidence>
<name>A0ABX7XG08_9FLAO</name>
<sequence>MSINIIDLAKQYLTPSTISQVSQEVGESESTVSKAINAFVPIILGGLVEKNSSAGGLLHSLKSFGASKGLNSLSTTTETSPVLNTILNTIFGSSKSTIIDKVASFAGLSSDSSSKLFNVASEAVLGSVGKYASDHNLGESEFSSLLDVGKSSLLSLIPAGLGLGSLGLGSIFGSDRIETPKVEAPKVETYTRKVETEENIKPYVTPTYEEENKSSIWKWLLPLLLLLLGGYLIWHFLKKPKTEVETTNTQVENVDTVTTTVVTPTIGDINLDGVNLKGYVGGFEEQLISFIKSPEYANATEDQLKEKWFNFDNVNFVFGTTDQLEEGSQVQLENLSQILKKYPDAKIKIGAYTDKVGDDANNKALSQKRSNFIKAELEKLGVGAQVIGAEGYGEEFAVVDEGASDEERASDRKMSVRFSK</sequence>
<feature type="region of interest" description="Disordered" evidence="2">
    <location>
        <begin position="401"/>
        <end position="420"/>
    </location>
</feature>
<evidence type="ECO:0000313" key="5">
    <source>
        <dbReference type="Proteomes" id="UP000672011"/>
    </source>
</evidence>
<dbReference type="PANTHER" id="PTHR30329:SF21">
    <property type="entry name" value="LIPOPROTEIN YIAD-RELATED"/>
    <property type="match status" value="1"/>
</dbReference>
<feature type="domain" description="OmpA-like" evidence="3">
    <location>
        <begin position="303"/>
        <end position="420"/>
    </location>
</feature>
<proteinExistence type="predicted"/>
<dbReference type="Pfam" id="PF00691">
    <property type="entry name" value="OmpA"/>
    <property type="match status" value="1"/>
</dbReference>
<dbReference type="SUPFAM" id="SSF103088">
    <property type="entry name" value="OmpA-like"/>
    <property type="match status" value="1"/>
</dbReference>
<dbReference type="EMBL" id="CP072842">
    <property type="protein sequence ID" value="QTV06897.1"/>
    <property type="molecule type" value="Genomic_DNA"/>
</dbReference>
<dbReference type="PROSITE" id="PS51123">
    <property type="entry name" value="OMPA_2"/>
    <property type="match status" value="1"/>
</dbReference>
<dbReference type="InterPro" id="IPR009282">
    <property type="entry name" value="DUF937"/>
</dbReference>
<dbReference type="RefSeq" id="WP_230477681.1">
    <property type="nucleotide sequence ID" value="NZ_CP072842.1"/>
</dbReference>
<reference evidence="5" key="2">
    <citation type="submission" date="2021-04" db="EMBL/GenBank/DDBJ databases">
        <title>Taxonomy of Flavobacteriaceae bacterium ZY171143.</title>
        <authorList>
            <person name="Li F."/>
        </authorList>
    </citation>
    <scope>NUCLEOTIDE SEQUENCE [LARGE SCALE GENOMIC DNA]</scope>
    <source>
        <strain evidence="5">ZY171143</strain>
    </source>
</reference>
<dbReference type="Gene3D" id="3.30.1330.60">
    <property type="entry name" value="OmpA-like domain"/>
    <property type="match status" value="1"/>
</dbReference>
<gene>
    <name evidence="4" type="ORF">J9309_06215</name>
</gene>
<dbReference type="InterPro" id="IPR050330">
    <property type="entry name" value="Bact_OuterMem_StrucFunc"/>
</dbReference>
<dbReference type="CDD" id="cd07185">
    <property type="entry name" value="OmpA_C-like"/>
    <property type="match status" value="1"/>
</dbReference>
<keyword evidence="1" id="KW-0472">Membrane</keyword>
<protein>
    <submittedName>
        <fullName evidence="4">DUF937 domain-containing protein</fullName>
    </submittedName>
</protein>
<reference evidence="4 5" key="1">
    <citation type="journal article" date="2021" name="Int. J. Syst. Evol. Microbiol.">
        <title>Faecalibacter bovis sp. nov., isolated from cow faeces.</title>
        <authorList>
            <person name="Li F."/>
            <person name="Zhao W."/>
            <person name="Hong Q."/>
            <person name="Shao Q."/>
            <person name="Song J."/>
            <person name="Yang S."/>
        </authorList>
    </citation>
    <scope>NUCLEOTIDE SEQUENCE [LARGE SCALE GENOMIC DNA]</scope>
    <source>
        <strain evidence="4 5">ZY171143</strain>
    </source>
</reference>
<organism evidence="4 5">
    <name type="scientific">Faecalibacter bovis</name>
    <dbReference type="NCBI Taxonomy" id="2898187"/>
    <lineage>
        <taxon>Bacteria</taxon>
        <taxon>Pseudomonadati</taxon>
        <taxon>Bacteroidota</taxon>
        <taxon>Flavobacteriia</taxon>
        <taxon>Flavobacteriales</taxon>
        <taxon>Weeksellaceae</taxon>
        <taxon>Faecalibacter</taxon>
    </lineage>
</organism>
<evidence type="ECO:0000313" key="4">
    <source>
        <dbReference type="EMBL" id="QTV06897.1"/>
    </source>
</evidence>
<evidence type="ECO:0000259" key="3">
    <source>
        <dbReference type="PROSITE" id="PS51123"/>
    </source>
</evidence>
<dbReference type="InterPro" id="IPR006665">
    <property type="entry name" value="OmpA-like"/>
</dbReference>
<accession>A0ABX7XG08</accession>
<keyword evidence="5" id="KW-1185">Reference proteome</keyword>
<dbReference type="Proteomes" id="UP000672011">
    <property type="component" value="Chromosome"/>
</dbReference>